<evidence type="ECO:0000256" key="2">
    <source>
        <dbReference type="ARBA" id="ARBA00022723"/>
    </source>
</evidence>
<evidence type="ECO:0000313" key="10">
    <source>
        <dbReference type="Proteomes" id="UP001165378"/>
    </source>
</evidence>
<comment type="caution">
    <text evidence="9">The sequence shown here is derived from an EMBL/GenBank/DDBJ whole genome shotgun (WGS) entry which is preliminary data.</text>
</comment>
<keyword evidence="1" id="KW-0001">2Fe-2S</keyword>
<keyword evidence="3" id="KW-0408">Iron</keyword>
<dbReference type="InterPro" id="IPR017941">
    <property type="entry name" value="Rieske_2Fe-2S"/>
</dbReference>
<dbReference type="Proteomes" id="UP001165378">
    <property type="component" value="Unassembled WGS sequence"/>
</dbReference>
<keyword evidence="10" id="KW-1185">Reference proteome</keyword>
<feature type="domain" description="Rieske" evidence="8">
    <location>
        <begin position="23"/>
        <end position="117"/>
    </location>
</feature>
<evidence type="ECO:0000256" key="5">
    <source>
        <dbReference type="ARBA" id="ARBA00034078"/>
    </source>
</evidence>
<dbReference type="GO" id="GO:0051537">
    <property type="term" value="F:2 iron, 2 sulfur cluster binding"/>
    <property type="evidence" value="ECO:0007669"/>
    <property type="project" value="UniProtKB-KW"/>
</dbReference>
<proteinExistence type="inferred from homology"/>
<dbReference type="InterPro" id="IPR036922">
    <property type="entry name" value="Rieske_2Fe-2S_sf"/>
</dbReference>
<comment type="similarity">
    <text evidence="6">Belongs to the bacterial ring-hydroxylating dioxygenase ferredoxin component family.</text>
</comment>
<accession>A0AA41PZ17</accession>
<dbReference type="PANTHER" id="PTHR21496:SF0">
    <property type="entry name" value="RIESKE DOMAIN-CONTAINING PROTEIN"/>
    <property type="match status" value="1"/>
</dbReference>
<evidence type="ECO:0000256" key="4">
    <source>
        <dbReference type="ARBA" id="ARBA00023014"/>
    </source>
</evidence>
<dbReference type="Pfam" id="PF00355">
    <property type="entry name" value="Rieske"/>
    <property type="match status" value="1"/>
</dbReference>
<protein>
    <submittedName>
        <fullName evidence="9">Rieske 2Fe-2S domain-containing protein</fullName>
    </submittedName>
</protein>
<reference evidence="9" key="1">
    <citation type="submission" date="2022-01" db="EMBL/GenBank/DDBJ databases">
        <title>Genome-Based Taxonomic Classification of the Phylum Actinobacteria.</title>
        <authorList>
            <person name="Gao Y."/>
        </authorList>
    </citation>
    <scope>NUCLEOTIDE SEQUENCE</scope>
    <source>
        <strain evidence="9">KLBMP 8922</strain>
    </source>
</reference>
<dbReference type="AlphaFoldDB" id="A0AA41PZ17"/>
<dbReference type="GO" id="GO:0004497">
    <property type="term" value="F:monooxygenase activity"/>
    <property type="evidence" value="ECO:0007669"/>
    <property type="project" value="UniProtKB-ARBA"/>
</dbReference>
<name>A0AA41PZ17_9ACTN</name>
<evidence type="ECO:0000256" key="1">
    <source>
        <dbReference type="ARBA" id="ARBA00022714"/>
    </source>
</evidence>
<feature type="compositionally biased region" description="Basic and acidic residues" evidence="7">
    <location>
        <begin position="1"/>
        <end position="10"/>
    </location>
</feature>
<evidence type="ECO:0000256" key="3">
    <source>
        <dbReference type="ARBA" id="ARBA00023004"/>
    </source>
</evidence>
<dbReference type="EMBL" id="JAKFHA010000006">
    <property type="protein sequence ID" value="MCF2528408.1"/>
    <property type="molecule type" value="Genomic_DNA"/>
</dbReference>
<sequence>MKVPFRRDHSGPPPPTAPPEGALRVGALADVPEGTVRRIADRPAIALVRHGDTVHAFEDRCPHAGALLSRGTVAGDEITCPSHRGIFRVDTGKSLGDFNCRALRTYAVAVVDGIVYVDTCARAPRDAKRGKCPDAETRATGRSA</sequence>
<evidence type="ECO:0000313" key="9">
    <source>
        <dbReference type="EMBL" id="MCF2528408.1"/>
    </source>
</evidence>
<dbReference type="PROSITE" id="PS51296">
    <property type="entry name" value="RIESKE"/>
    <property type="match status" value="1"/>
</dbReference>
<dbReference type="SUPFAM" id="SSF50022">
    <property type="entry name" value="ISP domain"/>
    <property type="match status" value="1"/>
</dbReference>
<keyword evidence="4" id="KW-0411">Iron-sulfur</keyword>
<feature type="region of interest" description="Disordered" evidence="7">
    <location>
        <begin position="1"/>
        <end position="22"/>
    </location>
</feature>
<evidence type="ECO:0000256" key="7">
    <source>
        <dbReference type="SAM" id="MobiDB-lite"/>
    </source>
</evidence>
<organism evidence="9 10">
    <name type="scientific">Yinghuangia soli</name>
    <dbReference type="NCBI Taxonomy" id="2908204"/>
    <lineage>
        <taxon>Bacteria</taxon>
        <taxon>Bacillati</taxon>
        <taxon>Actinomycetota</taxon>
        <taxon>Actinomycetes</taxon>
        <taxon>Kitasatosporales</taxon>
        <taxon>Streptomycetaceae</taxon>
        <taxon>Yinghuangia</taxon>
    </lineage>
</organism>
<dbReference type="PANTHER" id="PTHR21496">
    <property type="entry name" value="FERREDOXIN-RELATED"/>
    <property type="match status" value="1"/>
</dbReference>
<evidence type="ECO:0000259" key="8">
    <source>
        <dbReference type="PROSITE" id="PS51296"/>
    </source>
</evidence>
<keyword evidence="2" id="KW-0479">Metal-binding</keyword>
<gene>
    <name evidence="9" type="ORF">LZ495_14425</name>
</gene>
<dbReference type="GO" id="GO:0046872">
    <property type="term" value="F:metal ion binding"/>
    <property type="evidence" value="ECO:0007669"/>
    <property type="project" value="UniProtKB-KW"/>
</dbReference>
<comment type="cofactor">
    <cofactor evidence="5">
        <name>[2Fe-2S] cluster</name>
        <dbReference type="ChEBI" id="CHEBI:190135"/>
    </cofactor>
</comment>
<dbReference type="GO" id="GO:0016705">
    <property type="term" value="F:oxidoreductase activity, acting on paired donors, with incorporation or reduction of molecular oxygen"/>
    <property type="evidence" value="ECO:0007669"/>
    <property type="project" value="UniProtKB-ARBA"/>
</dbReference>
<evidence type="ECO:0000256" key="6">
    <source>
        <dbReference type="ARBA" id="ARBA00038001"/>
    </source>
</evidence>
<dbReference type="RefSeq" id="WP_235052567.1">
    <property type="nucleotide sequence ID" value="NZ_JAKFHA010000006.1"/>
</dbReference>
<dbReference type="Gene3D" id="2.102.10.10">
    <property type="entry name" value="Rieske [2Fe-2S] iron-sulphur domain"/>
    <property type="match status" value="1"/>
</dbReference>